<evidence type="ECO:0000313" key="2">
    <source>
        <dbReference type="EMBL" id="EXC25810.1"/>
    </source>
</evidence>
<evidence type="ECO:0000313" key="3">
    <source>
        <dbReference type="Proteomes" id="UP000030645"/>
    </source>
</evidence>
<protein>
    <submittedName>
        <fullName evidence="2">Uncharacterized protein</fullName>
    </submittedName>
</protein>
<evidence type="ECO:0000256" key="1">
    <source>
        <dbReference type="SAM" id="MobiDB-lite"/>
    </source>
</evidence>
<reference evidence="3" key="1">
    <citation type="submission" date="2013-01" db="EMBL/GenBank/DDBJ databases">
        <title>Draft Genome Sequence of a Mulberry Tree, Morus notabilis C.K. Schneid.</title>
        <authorList>
            <person name="He N."/>
            <person name="Zhao S."/>
        </authorList>
    </citation>
    <scope>NUCLEOTIDE SEQUENCE</scope>
</reference>
<organism evidence="2 3">
    <name type="scientific">Morus notabilis</name>
    <dbReference type="NCBI Taxonomy" id="981085"/>
    <lineage>
        <taxon>Eukaryota</taxon>
        <taxon>Viridiplantae</taxon>
        <taxon>Streptophyta</taxon>
        <taxon>Embryophyta</taxon>
        <taxon>Tracheophyta</taxon>
        <taxon>Spermatophyta</taxon>
        <taxon>Magnoliopsida</taxon>
        <taxon>eudicotyledons</taxon>
        <taxon>Gunneridae</taxon>
        <taxon>Pentapetalae</taxon>
        <taxon>rosids</taxon>
        <taxon>fabids</taxon>
        <taxon>Rosales</taxon>
        <taxon>Moraceae</taxon>
        <taxon>Moreae</taxon>
        <taxon>Morus</taxon>
    </lineage>
</organism>
<accession>W9SFG6</accession>
<dbReference type="EMBL" id="KE346086">
    <property type="protein sequence ID" value="EXC25810.1"/>
    <property type="molecule type" value="Genomic_DNA"/>
</dbReference>
<sequence length="118" mass="13195">MGKNKKELSQEASVEASKNNIHGKKDFSNRIKVLRPKVYITDSSNIKRLVQNLPGNGTSSEPSRERSRIEKVPIIDIYDQDQGEPESSLEVVSIGATTDSSDDNNQVFLDQDFNRVSN</sequence>
<feature type="compositionally biased region" description="Polar residues" evidence="1">
    <location>
        <begin position="10"/>
        <end position="20"/>
    </location>
</feature>
<feature type="region of interest" description="Disordered" evidence="1">
    <location>
        <begin position="96"/>
        <end position="118"/>
    </location>
</feature>
<dbReference type="AlphaFoldDB" id="W9SFG6"/>
<keyword evidence="3" id="KW-1185">Reference proteome</keyword>
<name>W9SFG6_9ROSA</name>
<gene>
    <name evidence="2" type="ORF">L484_019444</name>
</gene>
<dbReference type="Proteomes" id="UP000030645">
    <property type="component" value="Unassembled WGS sequence"/>
</dbReference>
<proteinExistence type="predicted"/>
<feature type="region of interest" description="Disordered" evidence="1">
    <location>
        <begin position="50"/>
        <end position="70"/>
    </location>
</feature>
<dbReference type="eggNOG" id="ENOG502SAJD">
    <property type="taxonomic scope" value="Eukaryota"/>
</dbReference>
<feature type="region of interest" description="Disordered" evidence="1">
    <location>
        <begin position="1"/>
        <end position="21"/>
    </location>
</feature>